<evidence type="ECO:0000313" key="2">
    <source>
        <dbReference type="Proteomes" id="UP000325440"/>
    </source>
</evidence>
<gene>
    <name evidence="1" type="ORF">CINCED_3A025590</name>
</gene>
<reference evidence="1 2" key="1">
    <citation type="submission" date="2019-08" db="EMBL/GenBank/DDBJ databases">
        <authorList>
            <person name="Alioto T."/>
            <person name="Alioto T."/>
            <person name="Gomez Garrido J."/>
        </authorList>
    </citation>
    <scope>NUCLEOTIDE SEQUENCE [LARGE SCALE GENOMIC DNA]</scope>
</reference>
<dbReference type="EMBL" id="CABPRJ010001920">
    <property type="protein sequence ID" value="VVC41504.1"/>
    <property type="molecule type" value="Genomic_DNA"/>
</dbReference>
<accession>A0A5E4N9Y6</accession>
<keyword evidence="2" id="KW-1185">Reference proteome</keyword>
<dbReference type="Proteomes" id="UP000325440">
    <property type="component" value="Unassembled WGS sequence"/>
</dbReference>
<protein>
    <submittedName>
        <fullName evidence="1">Uncharacterized protein</fullName>
    </submittedName>
</protein>
<organism evidence="1 2">
    <name type="scientific">Cinara cedri</name>
    <dbReference type="NCBI Taxonomy" id="506608"/>
    <lineage>
        <taxon>Eukaryota</taxon>
        <taxon>Metazoa</taxon>
        <taxon>Ecdysozoa</taxon>
        <taxon>Arthropoda</taxon>
        <taxon>Hexapoda</taxon>
        <taxon>Insecta</taxon>
        <taxon>Pterygota</taxon>
        <taxon>Neoptera</taxon>
        <taxon>Paraneoptera</taxon>
        <taxon>Hemiptera</taxon>
        <taxon>Sternorrhyncha</taxon>
        <taxon>Aphidomorpha</taxon>
        <taxon>Aphidoidea</taxon>
        <taxon>Aphididae</taxon>
        <taxon>Lachninae</taxon>
        <taxon>Cinara</taxon>
    </lineage>
</organism>
<dbReference type="OrthoDB" id="6604003at2759"/>
<evidence type="ECO:0000313" key="1">
    <source>
        <dbReference type="EMBL" id="VVC41504.1"/>
    </source>
</evidence>
<name>A0A5E4N9Y6_9HEMI</name>
<proteinExistence type="predicted"/>
<sequence length="307" mass="35855">MSEINDTLLNGLLVKSHNELDGLSLIDIRKKIDKIILEICIIFNKSEKKELQTKNYKSKLIRLNTEIQKQTSLNVKLTTLMKNDNTKDKQTCVDILNKNMDTKIRMMSVINTQTEEIKQILAETEDKKDFIDRQMRITNGDSIFPKTTLMLKRMEKDKEAEYYKSLCKQFLINGILTYNSNISPVKELYKKTKLSKKKFYYSVKSLKNKLHEIDKSKSNILLQFDGYYDEDNKTEILKLITSTFNLMISIGCMQCWRSEAEITKRKAQLWTVCKTSGKPVSFQSPFNRFATEENVKKNDGFMSLQLK</sequence>
<dbReference type="AlphaFoldDB" id="A0A5E4N9Y6"/>